<dbReference type="RefSeq" id="WP_111904774.1">
    <property type="nucleotide sequence ID" value="NZ_QLNP01000095.1"/>
</dbReference>
<dbReference type="PANTHER" id="PTHR35525">
    <property type="entry name" value="BLL6575 PROTEIN"/>
    <property type="match status" value="1"/>
</dbReference>
<dbReference type="InterPro" id="IPR010852">
    <property type="entry name" value="ABATE"/>
</dbReference>
<evidence type="ECO:0000313" key="3">
    <source>
        <dbReference type="Proteomes" id="UP000249166"/>
    </source>
</evidence>
<dbReference type="AlphaFoldDB" id="A0A328HGX9"/>
<organism evidence="2 3">
    <name type="scientific">Arthrobacter globiformis</name>
    <dbReference type="NCBI Taxonomy" id="1665"/>
    <lineage>
        <taxon>Bacteria</taxon>
        <taxon>Bacillati</taxon>
        <taxon>Actinomycetota</taxon>
        <taxon>Actinomycetes</taxon>
        <taxon>Micrococcales</taxon>
        <taxon>Micrococcaceae</taxon>
        <taxon>Arthrobacter</taxon>
    </lineage>
</organism>
<dbReference type="Gene3D" id="1.10.3300.10">
    <property type="entry name" value="Jann2411-like domain"/>
    <property type="match status" value="1"/>
</dbReference>
<evidence type="ECO:0000313" key="2">
    <source>
        <dbReference type="EMBL" id="RAM36333.1"/>
    </source>
</evidence>
<feature type="domain" description="Zinc finger CGNR" evidence="1">
    <location>
        <begin position="131"/>
        <end position="172"/>
    </location>
</feature>
<dbReference type="InterPro" id="IPR023286">
    <property type="entry name" value="ABATE_dom_sf"/>
</dbReference>
<protein>
    <submittedName>
        <fullName evidence="2">CGNR zinc finger domain-containing protein</fullName>
    </submittedName>
</protein>
<dbReference type="EMBL" id="QLNP01000095">
    <property type="protein sequence ID" value="RAM36333.1"/>
    <property type="molecule type" value="Genomic_DNA"/>
</dbReference>
<gene>
    <name evidence="2" type="ORF">DBZ45_15495</name>
</gene>
<evidence type="ECO:0000259" key="1">
    <source>
        <dbReference type="Pfam" id="PF11706"/>
    </source>
</evidence>
<name>A0A328HGX9_ARTGO</name>
<dbReference type="InterPro" id="IPR021005">
    <property type="entry name" value="Znf_CGNR"/>
</dbReference>
<sequence length="184" mass="20207">MQFNHDNMHGVRLAESLVNMLADGPWDSNALQDLLTGHLFRSPRITPKYQDELREWAVRLQTVFAAEDQEARCSAVNALLAGGVRRVFLTTHDGMLPHLHFADASETLVERVRAVTAGGLAIFMTEAAGERLGVCALRDCGRVFADTSRGGNRAYCSARCGNADAVQRYRGRLRAGYQSQGVLS</sequence>
<dbReference type="SUPFAM" id="SSF160904">
    <property type="entry name" value="Jann2411-like"/>
    <property type="match status" value="1"/>
</dbReference>
<reference evidence="2 3" key="1">
    <citation type="submission" date="2018-04" db="EMBL/GenBank/DDBJ databases">
        <title>Bacteria isolated from cave deposits of Manipur.</title>
        <authorList>
            <person name="Sahoo D."/>
            <person name="Sarangthem I."/>
            <person name="Nandeibam J."/>
        </authorList>
    </citation>
    <scope>NUCLEOTIDE SEQUENCE [LARGE SCALE GENOMIC DNA]</scope>
    <source>
        <strain evidence="3">mrc11</strain>
    </source>
</reference>
<dbReference type="PANTHER" id="PTHR35525:SF3">
    <property type="entry name" value="BLL6575 PROTEIN"/>
    <property type="match status" value="1"/>
</dbReference>
<dbReference type="Proteomes" id="UP000249166">
    <property type="component" value="Unassembled WGS sequence"/>
</dbReference>
<comment type="caution">
    <text evidence="2">The sequence shown here is derived from an EMBL/GenBank/DDBJ whole genome shotgun (WGS) entry which is preliminary data.</text>
</comment>
<accession>A0A328HGX9</accession>
<dbReference type="OrthoDB" id="3531194at2"/>
<proteinExistence type="predicted"/>
<dbReference type="Pfam" id="PF11706">
    <property type="entry name" value="zf-CGNR"/>
    <property type="match status" value="1"/>
</dbReference>